<dbReference type="Proteomes" id="UP001652621">
    <property type="component" value="Unplaced"/>
</dbReference>
<feature type="compositionally biased region" description="Low complexity" evidence="1">
    <location>
        <begin position="105"/>
        <end position="124"/>
    </location>
</feature>
<organism evidence="2 3">
    <name type="scientific">Musca domestica</name>
    <name type="common">House fly</name>
    <dbReference type="NCBI Taxonomy" id="7370"/>
    <lineage>
        <taxon>Eukaryota</taxon>
        <taxon>Metazoa</taxon>
        <taxon>Ecdysozoa</taxon>
        <taxon>Arthropoda</taxon>
        <taxon>Hexapoda</taxon>
        <taxon>Insecta</taxon>
        <taxon>Pterygota</taxon>
        <taxon>Neoptera</taxon>
        <taxon>Endopterygota</taxon>
        <taxon>Diptera</taxon>
        <taxon>Brachycera</taxon>
        <taxon>Muscomorpha</taxon>
        <taxon>Muscoidea</taxon>
        <taxon>Muscidae</taxon>
        <taxon>Musca</taxon>
    </lineage>
</organism>
<evidence type="ECO:0000313" key="3">
    <source>
        <dbReference type="RefSeq" id="XP_058974475.1"/>
    </source>
</evidence>
<dbReference type="GeneID" id="131800793"/>
<evidence type="ECO:0000256" key="1">
    <source>
        <dbReference type="SAM" id="MobiDB-lite"/>
    </source>
</evidence>
<name>A0ABM3ULS2_MUSDO</name>
<proteinExistence type="predicted"/>
<keyword evidence="2" id="KW-1185">Reference proteome</keyword>
<evidence type="ECO:0000313" key="2">
    <source>
        <dbReference type="Proteomes" id="UP001652621"/>
    </source>
</evidence>
<gene>
    <name evidence="3" type="primary">LOC131800793</name>
</gene>
<reference evidence="3" key="1">
    <citation type="submission" date="2025-08" db="UniProtKB">
        <authorList>
            <consortium name="RefSeq"/>
        </authorList>
    </citation>
    <scope>IDENTIFICATION</scope>
    <source>
        <strain evidence="3">Aabys</strain>
        <tissue evidence="3">Whole body</tissue>
    </source>
</reference>
<dbReference type="PANTHER" id="PTHR47331">
    <property type="entry name" value="PHD-TYPE DOMAIN-CONTAINING PROTEIN"/>
    <property type="match status" value="1"/>
</dbReference>
<accession>A0ABM3ULS2</accession>
<dbReference type="PANTHER" id="PTHR47331:SF5">
    <property type="entry name" value="RIBONUCLEASE H"/>
    <property type="match status" value="1"/>
</dbReference>
<dbReference type="RefSeq" id="XP_058974475.1">
    <property type="nucleotide sequence ID" value="XM_059118492.1"/>
</dbReference>
<protein>
    <submittedName>
        <fullName evidence="3">Uncharacterized protein LOC131800793</fullName>
    </submittedName>
</protein>
<feature type="region of interest" description="Disordered" evidence="1">
    <location>
        <begin position="99"/>
        <end position="135"/>
    </location>
</feature>
<sequence length="299" mass="33552">MPKSNSSSRISHSRANQAPHRKGRFLCRLCQRPHPLRLCRKFLDMTMANWLNAVRRHKYCVNCLAHGHSHGTCFSDRGCHHCHKFHHTLLHVNPKLRDQLLPGNSSSRSKSRSVSPQPSTSTRSNYRAVEPTRPAVSSQGSLTSLIHKNNIILLPTVLVRIDAKVMARCLLDSGSLVSRIARGFADKHKIARLTLREETICALTLYSRHDSSVKIEGTFRVDNRIAMKTPLESLPEDYHKHFPHLLFADPDFHKSAGIDIAIGVDLYPSVMSEGVYSRSALPTAQSTIFGWAIYGCCSN</sequence>